<proteinExistence type="predicted"/>
<evidence type="ECO:0000313" key="2">
    <source>
        <dbReference type="Proteomes" id="UP000234479"/>
    </source>
</evidence>
<accession>A0A2N5DD72</accession>
<dbReference type="AlphaFoldDB" id="A0A2N5DD72"/>
<protein>
    <recommendedName>
        <fullName evidence="3">Lipoprotein</fullName>
    </recommendedName>
</protein>
<dbReference type="EMBL" id="PJRS01000028">
    <property type="protein sequence ID" value="PLR23916.1"/>
    <property type="molecule type" value="Genomic_DNA"/>
</dbReference>
<evidence type="ECO:0000313" key="1">
    <source>
        <dbReference type="EMBL" id="PLR23916.1"/>
    </source>
</evidence>
<name>A0A2N5DD72_9CAUL</name>
<gene>
    <name evidence="1" type="ORF">SGCZBJ_15170</name>
</gene>
<reference evidence="1 2" key="1">
    <citation type="submission" date="2017-12" db="EMBL/GenBank/DDBJ databases">
        <title>The genome sequence of Caulobacter sp. 410.</title>
        <authorList>
            <person name="Gao J."/>
            <person name="Mao X."/>
            <person name="Sun J."/>
        </authorList>
    </citation>
    <scope>NUCLEOTIDE SEQUENCE [LARGE SCALE GENOMIC DNA]</scope>
    <source>
        <strain evidence="1 2">410</strain>
    </source>
</reference>
<dbReference type="OrthoDB" id="7578543at2"/>
<organism evidence="1 2">
    <name type="scientific">Caulobacter zeae</name>
    <dbReference type="NCBI Taxonomy" id="2055137"/>
    <lineage>
        <taxon>Bacteria</taxon>
        <taxon>Pseudomonadati</taxon>
        <taxon>Pseudomonadota</taxon>
        <taxon>Alphaproteobacteria</taxon>
        <taxon>Caulobacterales</taxon>
        <taxon>Caulobacteraceae</taxon>
        <taxon>Caulobacter</taxon>
    </lineage>
</organism>
<dbReference type="Proteomes" id="UP000234479">
    <property type="component" value="Unassembled WGS sequence"/>
</dbReference>
<evidence type="ECO:0008006" key="3">
    <source>
        <dbReference type="Google" id="ProtNLM"/>
    </source>
</evidence>
<dbReference type="PROSITE" id="PS51257">
    <property type="entry name" value="PROKAR_LIPOPROTEIN"/>
    <property type="match status" value="1"/>
</dbReference>
<comment type="caution">
    <text evidence="1">The sequence shown here is derived from an EMBL/GenBank/DDBJ whole genome shotgun (WGS) entry which is preliminary data.</text>
</comment>
<dbReference type="RefSeq" id="WP_101718824.1">
    <property type="nucleotide sequence ID" value="NZ_PJRS01000028.1"/>
</dbReference>
<keyword evidence="2" id="KW-1185">Reference proteome</keyword>
<sequence>MKLSFAFAALAVIAGCSPKPATWPSPEQLDAVVRTCGAPREWLHIGSDGRPQLIVPQDAAYGRIACLHRELEKQGAPAKTGLIQEPSR</sequence>